<dbReference type="EMBL" id="EF111026">
    <property type="protein sequence ID" value="ABL60886.1"/>
    <property type="molecule type" value="Genomic_DNA"/>
</dbReference>
<reference evidence="2" key="1">
    <citation type="submission" date="2007-04" db="EMBL/GenBank/DDBJ databases">
        <authorList>
            <consortium name="US DOE Joint Genome Institute"/>
            <person name="Copeland A."/>
            <person name="Lucas S."/>
            <person name="Lapidus A."/>
            <person name="Barry K."/>
            <person name="Detter J.C."/>
            <person name="Glavina del Rio T."/>
            <person name="Hammon N."/>
            <person name="Israni S."/>
            <person name="Pitluck S."/>
            <person name="Goltsman E."/>
            <person name="Singan V."/>
            <person name="Schmutz J."/>
            <person name="Larimer F."/>
            <person name="Land M."/>
            <person name="Hauser L."/>
            <person name="Kyrpides N."/>
            <person name="Mikhailova N."/>
            <person name="Xie G."/>
            <person name="McBride M."/>
            <person name="Richardson P."/>
        </authorList>
    </citation>
    <scope>NUCLEOTIDE SEQUENCE</scope>
    <source>
        <strain evidence="2">UW101</strain>
    </source>
</reference>
<dbReference type="Pfam" id="PF13573">
    <property type="entry name" value="SprB"/>
    <property type="match status" value="19"/>
</dbReference>
<dbReference type="HOGENOM" id="CLU_222943_0_0_10"/>
<evidence type="ECO:0000313" key="3">
    <source>
        <dbReference type="Proteomes" id="UP000006694"/>
    </source>
</evidence>
<organism evidence="1">
    <name type="scientific">Flavobacterium johnsoniae (strain ATCC 17061 / DSM 2064 / JCM 8514 / BCRC 14874 / CCUG 350202 / NBRC 14942 / NCIMB 11054 / UW101)</name>
    <name type="common">Cytophaga johnsonae</name>
    <dbReference type="NCBI Taxonomy" id="376686"/>
    <lineage>
        <taxon>Bacteria</taxon>
        <taxon>Pseudomonadati</taxon>
        <taxon>Bacteroidota</taxon>
        <taxon>Flavobacteriia</taxon>
        <taxon>Flavobacteriales</taxon>
        <taxon>Flavobacteriaceae</taxon>
        <taxon>Flavobacterium</taxon>
    </lineage>
</organism>
<dbReference type="RefSeq" id="WP_012023065.1">
    <property type="nucleotide sequence ID" value="NC_009441.1"/>
</dbReference>
<dbReference type="STRING" id="376686.Fjoh_0979"/>
<dbReference type="InterPro" id="IPR025667">
    <property type="entry name" value="SprB_repeat"/>
</dbReference>
<gene>
    <name evidence="1" type="primary">sprB</name>
    <name evidence="2" type="ordered locus">Fjoh_0979</name>
</gene>
<evidence type="ECO:0000313" key="2">
    <source>
        <dbReference type="EMBL" id="ABQ04012.1"/>
    </source>
</evidence>
<dbReference type="NCBIfam" id="TIGR04131">
    <property type="entry name" value="Bac_Flav_CTERM"/>
    <property type="match status" value="1"/>
</dbReference>
<sequence>MKKPTILRTLIFVLAMMLNFASYSQNLISFNSKFDKNLKENIFLKASNQPNSQISDTTHLSGIVEKVAVPTIPNPVLKYAQGEYAGIISICPNDGKELPKLFLCGSNDARLIETGITNASSFNWARLTGGCTAFANVNCANEATNCTWTTVGTGANYSANAAGEYRLRITYSDGTVFIFYFNVYTNDLDPTNISKSNILNGSGCSIPGRITVGGFGSKYEYAISTGTTTPTSGWQDSNIFANITTAATYNVFVRLKNVTGTCVFRVRNIAITAANLTISTTINHPKCNGDKGSITVKTSDLGLRYDYTLFRGTTQVGNIQGVAAPEWTFTGLDPATNYRAVVTVSNACVSNSISNRTVNNAPNLLTLSISNQSANSGCSTGNLQANPSGGTSPYKYFVNVNNAGFVPNTSGNTIVVTTPGTYQVRVEDINGCTATASYTVNTVTKPNYNFTTTSPNCSVTTGSITVNLINANSYTIQYRINNGSWGSTKAWSNLGPGNYTVEVRYRLNNNNSWCTDTNVVTILDAPNGLTASAGVAALAGCGPNGTGIVRITNPSGGVPPYQYSFNGTTWGASNEANMAPNNAPGYTVYIRDSSPTPCVYAMTGIIIDPVPTPPRITYEGPTYDCNGIASMKAIVTSPVGSNYTYTYLLDDVENTNVPANEFINIGAGDHNIKVVYKLANVSTYSNLLKEDFGRGNPTTSPGINPAYCFENQSGVHPPGYACNLDNEINDGEYAVTNRINPRFGSWLDMRDHTSGGSDTQGRFLAINIGGVAGIGGIIYRKPIYDVIPNQDVKISFWVANLINNLPQNAGNDDPNITIQLIADYGLATQTLVASQETGVVPKSNKWENYNMSLNPGSYSTLDFVIRSYSAVDFGNDLTLDDITVYQVPRACAFADPFKFEVLDDKAFKAEIVPVSNVTCNGANNGSFKIIATNFGTSFEYSLNGSAGPWIPSTTSEVTVTGLQPKTYDVRVRRTGTNVAGCELTLNPVITSPTKFVIAATGKDALCSTGGLGSVDASATSGGTQPYNLVLTNNADNTQITFPPSLVLSGVVRPGTYTISGTDGGGCPATGSTSLVINGTIPPKADITKNTGLCFGTNATITVTIRDGAAPYSYSVSYNGGAYSAPSTPSNATSFNYTAAAPGTYSFLITDHNGCNAIAVSQRIDPKITATTAIRNSLTCDPANPDATIEVTISGGTAPYTYTVKNKTTGALLYTSSSITGPTFTYSTANPGTYTFDVKDDNGCIATIDGVVNSLVPVIASAAPVNPTCNGGTNGSVQLSGSGGVGPYMFSFNGGAFSNQSLYTGLSAGVSYSYQVRDFNQCLSAAGTITLSQPDPITGTTSFTPYTCLQTGSITVTSISGGTGTYQYSINGTTFQAGTTFTGLTNGTYTITVRDANNCTNTLAPVTLDPLTPPTALSFSNTALSCPTNKVSITVTTTGGSGALSYRIVEPASASGNTSGLTTGTFTNLDPGTYKFEVTDAKGCKYEDSYTVAPLPALTVVGTHTNVQCFGSSTGTAQFTVSGSTGFTYTLNTVSQGAGTSPISLTGLAAGTYTVEITNTATNCKALASVTITAPAAALTLNNTPSAITCDAPGSVVLTAAGGWGGNTYSLTQPDGTVLGPQNTGTFANLTQTGSYTANVTDANNCIASSTFTLSTPSAPSASIAGSDICYDANNQATITVTASGGVGPYQYSINNGTSYQSGNTFANLLPGSYTVLVKDAFGCTSTAIAQVIANQLQVDAVLTKTLDCKTPPAARITGTISGGTAPYTYSVSVNGGAYTSLGAVTGTTFTYDTTTAGEYQFQVNDVNNCPAVSTSVKIDALVPVIASAAPVDPTCNGGTNGSVQLSGSGGVGPYMFSFNGGAFSNQSFYTGLSAGVSYSYQVRDFNQCLSAPGTITLSQPDPITGTTSFTPYTCLQTGSITVTSTSGGTGTYQYSINGTTFQAGTTFTGLTNGTYTITVRDANNCTNTLAPVTLDPLTPPTALSFSNTALSCPTNKVSITVTTTGGSGALSYRIVEPASASGNTSGLTTGTFTNLDPGTYKFEVTDAKGCKYEDSYTVAPLPALTVVGTHTNVQCFGSSTGTAQFTVSGSTGFTYTLNTVSQGAGTSPISLTGLAAGTYTVEITNTATNCKALASVTITAPAAALTLNNTPSAITCDAPGSVVLTAAGGWGGNTYSLTQPDGTVLGPQNTGTFANLTQTGNYTANVTDANNCIASSTFTLSTPSAPSASIAGSDICYDANNQATITVTASGGVGPYQYSINNGTSYQSGNTFANLLPGSYTVLVKDAFGCTSTAIAQVIANQLQVDAVLTKTLDCKTPPAARITGTISGGTAPYTYSVSVNGGAYTSLGAVTGTTFTYDTTTAGEYQFQVNDVNNCPAVSTSVKIDALVPVIASAAPVDPTCNGGTNGSVQLSGSGGVGPYMFSFNGGAFSNQSFYTGLSAGVSYSYQVRDFNQCLSAPGTITLSQPDPITGTTSFTPYTCLQTGSITVTSISGGTGTYQYSINGTTFQAGTTFTGLTNGTYTITVRDANNCTNTLAPVTLDPLTPPTALSFSNTALSCPTNKVSITVTTTGGSGALSYRIVEPASASGNTSGLTTGTFTNLDPGTYKFEVTDAKGCKYEDSYTVAPLPALTVVGTHTNVQCFGSSTGTAQFTVSGSTGFTYTLNTVSQGAGTSPISLTGLAAGTYTVEITNTATNCKASASVTITAPAAALTLNNTPSAITCDAPGSVVLTASGGWGGNTYSLTQPDGTVLGPQNTGTFANLTQTGSYTANVTDANNCIASSTFTLSTPSAPSASIAGSDICYDANNQATITVTASGGVGPYQYSINNGTSYQSSGTFANLLPGSYTVLVKDAFGCTSTAIAQTIANEFTVATVLTDGPKCTSPNITIDGTINGGTANYNYTVTINGTLDPTVHTVAGTTFTYTDATAVTATTTTTYLFTFTDNSGCNATSTVVVQPKTNPDFTAVQGNLIYCSGQETGSINVNIDTTVGVGPYVINVVKDNTALGTPNVNYGTQTTGLPGGDYIVTVTDANGCSLNRNVSIAQPDPIVFTEDIQQIKCIGGGAGTALGSIGVTALAGGTTSGLALPAKSGFIYTLTSNTSPTQTFTPDGRENHSFQILNFGIYELTVTDFNGCSVTKTINIASPPEDMIIDVTQGTPSCTSATIVVSVTPPIPGGPYHFALYPVDPANPNNYDYATYSASYQDADAVSPPASPGDPDLLKSTFTGLNPGVLYSFIVYDESTNCYFFKQADTKTPTLSTLTSDLTESNVTCMNAGDGSVSFTFTKNYTTTTTVNYQVYNSQTNQPVVPAITGSVTGLNGNVTSPVQTAGPLVPGTYYILFTEVGGSTPGCTNSSRTFTITQSVVPVLVNATVNKNQNCNELGNISVSAQGGTAPYKYLVLSDTAPAPTAGDAWVDGSSFNLAAGNYIAYAKDANGCIQPAAVKVIPLDPTPVVAAVLAAQCNVTEGSFVINVTVPTAGVSPYTFSVDGGAFQSRTAPFSITGLSSGSHTIEIKDKNGCGNTVTVPILKPLGFTPEVTALPTCPNNDGQITVTAAGGSSTYSYELLDASASTVLAGPQASNVFNAVAAGSYQVRVTDVTTTCALVKPILLTSPAPVNFTASPTDVSCNGGSNGTIKVTLGAGNTDPVYTYTLTALSGPALVVGPQTSNLFTGLSARDYSISVASGRLGCSTPQTITVGQPPVLSVDASSAAAPFKCAPDNSTNTTIVTINGSGGFGDYTYSINNVDFYPTNTFTVADNGTTYNLPVYVKDANGCSAIGSVLITRLTRITTVTVAGTAIDCLNNGRADITVLGGSGNFSYQLLPSGAPQVDNFFGITAPGDYYFRVIDNDTDCYFDAPVFRVAPYNTIKAVATATTPVNCFGDANGALAINVTGYTGAYTYEVFNSAGTSVMGPIGSDTTVNPRSISGLSAGNYTVVVTETASPYCSVTTNAVTIGSPSEAVSVTASTVNDNCGTNAGQIIAEGHGGTAPYYYQILPQGSPAPLVTDAGWSTVTTLNAESGNYTVYVKDSRDCPSSVNVILGLDPSPVVAAVLAAQCNVAEGSFVINVTVPTAGVSPYTFSVDGGAFQSRTAPFSITGLSSGSHTIEIKDKNGCGNTVTVPILKPLGFTPEVTALPTCPNNDGQITVTAAGGSSTYSYELLDASASTVLAGPQASNVFNAVAAGSYQVRVTDVTTTCALVKPILLTSPAPVNFTASPTDVSCNGGSNGTIKVTLGAGNTDPVYTYTLTALSGPALVVGPQTSNLFTGLSARDYSISVASGRLGCSTPQTITVGQPPVLSVDASSAAAPFKCAPDNSTNTTIVTINGSGGFGDYTYSINNVDFYPTNTFTVADNGTTYNLPVYVKDANGCSAIGSVLITRLTRITTVTVAGTAIDCLNNGRADITVLGGSGNFSYQLLPSGAPQVDNFFGITAPGDYYFRVIDNDTDCYFDAPVFRVAPYNTIKAVATATTPVNCFGDANGALAINVTGYTGAYTYEVFNSAGTSVMGPIGSDTTVNPRSISGLSAGNYTVVVTETASPYCSVTTNAVTIGSPSEAVSVTASTVNDNCGTNAGQIIAEGHGGTAPYYYQILPQGSPAPLVTDAGWSTVTTLNAESGNYTVYVKDSRDCPSSVNVILGLDPSPVVAAVLAAQCNVAEGSFVINVTVPTAGVSPYTFSVDGGAFQSRTAPFSITGLSSGSHTIEIKDKNGCGNTVTVPILKPLGFTPEVTALPTCPNNDGQITVTAAGGSSTYSYELLDASASTVLAGPQASNVFNAVAAGSYQVRVTDVTTTCALVKPILLTSPAPVNFTASPTDVSCNGGSNGTIKVTLGAGNTDPVYTYTLTALSGPALVVGPQTSNLFTGLSARDYSISVASGRLGCSTPQTITVGQPPVLSVDASSAAAPFKCAPDNSTNTTIVTINGSGGFGDYTYSINNVDFYPTNTFTVADNGTTYNLPVYVKDANGCSAIGSVLITRLTRITTVTVAGTAIDCLNNGRADITVLGGSGNFSYQLLPSGAPQVDNFFGITAPGDYYFRVIDNDTDCYFDAPVFRVAPYNTIKAVATATTPVNCFGDANGALAINVTGYTGAYTYEVFNSAGTSVMGPIGSDTTVNPRSISGLSAGNYTVVVTETASPYCSVTTNAVTIGSPSEAVSVTASTVNDNCGTNAGQIIAEGHGGTAPYYYQILPQGSPAPLVTDAGWSTVTTLNAESGNYTVYVKDSRDCPSSVNVILGLDPSPVVAAVLAAQCNVTEGNFVINVTVPTAGVSPYTFSVDGGAFQSRTAPFSITGLSSGSHTIEIKDKNGCGNTVTVPILAPLELRSEITLTPVCNNPSGDITLFASGGTVSTPSSYVYTMNNWATSQSSPVFGGLAPGSYTFRVRDIVTNCEKEVTQIIENATVVTGITLKPTAVSCNGGSDGTISVELDASNNNPIYRYTLTATIAGVPLTVGPQDSTLFSGLSAGTYTVSVTSGRGCPGTATITVDEPAPIVVDAPLVTQYVCAAGTNTSSRATITVNSVNGGSNNYVIYEFTRGTTVVQRGLSNSYTETDYAGGSYSVKVLDSKGCSGVTTAPITIDPFISLDNMAIAVTPITCVADESIQVTVTTTGGTPPTLYYTVTGNGYNQTNTTGTFTDLGIGSYFITVENRVTNCMLRQFHNVINPNTFNIVAAAVNAEICYGATNGSVDLTFIDNLPNPTDKAGPFDYTISGPMPDITESTTNAGPVRISNLIAGDYKVVAKLRGTPECTVETVFSILQPLEPLALSLEQTRITCVSGNDDGTITATATGGWEGDYQFELVGPYGTINYSDQYKFENLREGTYTITVKDSKGCMDIQTITLTKPDPITFTAAADVTVLSCFGGQDATITVSAPTGGQGSNYTYTLNYTVDGEAVFVGPQSSNVFTNLGAGDYTVTVKDGFTCEATSAVISIANPTIIEPTLSLDKAITCLTNARLTLSVTGGTGPYTYSEDGTNYSVTSFNSSVTFEVTPGLHRYFVKDNVGCISYVSNDFEVIPVTPLTVELNTDNAKVNCKDESTALIVAEAVGGLGNYEYSLLDGAGTEIRPAQPDGVFADLPAGTYTVHVKSVDCEANSTTIVVSQPENALTGDYTVVPVKCFGDNNGKIVVTASGGTGTIKYAIEPNLDQFFESGTFERLTAGTYTVIVQDLAGCNIIYEIDVVQPNILTAYEVPGSMIPEICKGDKDGAFTIEIQGGTAPYFESLDKDNGPFNPVLATTVDYTGLSGGRHTVFIKDSNGCIYPVEVNMPESVVLDPKYTVSYDCVNNAQSNMVVITIDPSNNPADIDYSLDGGTIQPGNIFTNIPAGDHTIRVRHTNGCTADVDFNIIGYAPLQLTLTEEKGVWNVITASAVGGGGEYVYSIDGVNFSSETKFKIYKTGTYTITVRDKNGCTDTKDYYIEYVDVCLDNYFTPNGDGVNDTWGPGCTNIYNHLKFSIFDRYGRVIAKYTYGQKWDGRYNGEELPSGDYWYVLKLNDENDGREFVGHFTLYR</sequence>
<dbReference type="GeneID" id="41340828"/>
<name>A1E5U5_FLAJ1</name>
<dbReference type="eggNOG" id="COG3209">
    <property type="taxonomic scope" value="Bacteria"/>
</dbReference>
<evidence type="ECO:0000313" key="1">
    <source>
        <dbReference type="EMBL" id="ABL60886.1"/>
    </source>
</evidence>
<dbReference type="Pfam" id="PF13585">
    <property type="entry name" value="CHU_C"/>
    <property type="match status" value="1"/>
</dbReference>
<dbReference type="Proteomes" id="UP000006694">
    <property type="component" value="Chromosome"/>
</dbReference>
<accession>A1E5U5</accession>
<proteinExistence type="predicted"/>
<reference evidence="1" key="2">
    <citation type="journal article" date="2008" name="J. Bacteriol.">
        <title>SprB is a cell surface component of the Flavobacterium johnsoniae gliding motility machinery.</title>
        <authorList>
            <person name="Nelson S.S."/>
            <person name="Bollampalli S."/>
            <person name="McBride M.J."/>
        </authorList>
    </citation>
    <scope>NUCLEOTIDE SEQUENCE</scope>
    <source>
        <strain evidence="1">ATCC 17061</strain>
    </source>
</reference>
<dbReference type="eggNOG" id="COG4932">
    <property type="taxonomic scope" value="Bacteria"/>
</dbReference>
<dbReference type="InterPro" id="IPR026341">
    <property type="entry name" value="T9SS_type_B"/>
</dbReference>
<reference evidence="2 3" key="3">
    <citation type="journal article" date="2009" name="Appl. Environ. Microbiol.">
        <title>Novel features of the polysaccharide-digesting gliding bacterium Flavobacterium johnsoniae as revealed by genome sequence analysis.</title>
        <authorList>
            <person name="McBride M.J."/>
            <person name="Xie G."/>
            <person name="Martens E.C."/>
            <person name="Lapidus A."/>
            <person name="Henrissat B."/>
            <person name="Rhodes R.G."/>
            <person name="Goltsman E."/>
            <person name="Wang W."/>
            <person name="Xu J."/>
            <person name="Hunnicutt D.W."/>
            <person name="Staroscik A.M."/>
            <person name="Hoover T.R."/>
            <person name="Cheng Y.Q."/>
            <person name="Stein J.L."/>
        </authorList>
    </citation>
    <scope>NUCLEOTIDE SEQUENCE [LARGE SCALE GENOMIC DNA]</scope>
    <source>
        <strain evidence="3">ATCC 17061 / DSM 2064 / JCM 8514 / BCRC 14874 / CCUG 350202 / NBRC 14942 / NCIMB 11054 / UW101</strain>
        <strain evidence="2">UW101</strain>
    </source>
</reference>
<keyword evidence="3" id="KW-1185">Reference proteome</keyword>
<protein>
    <submittedName>
        <fullName evidence="1">SprB</fullName>
    </submittedName>
</protein>
<dbReference type="eggNOG" id="COG2373">
    <property type="taxonomic scope" value="Bacteria"/>
</dbReference>
<dbReference type="OrthoDB" id="607469at2"/>
<dbReference type="EMBL" id="CP000685">
    <property type="protein sequence ID" value="ABQ04012.1"/>
    <property type="molecule type" value="Genomic_DNA"/>
</dbReference>
<dbReference type="KEGG" id="fjo:Fjoh_0979"/>
<dbReference type="GO" id="GO:0071976">
    <property type="term" value="P:cell gliding"/>
    <property type="evidence" value="ECO:0000315"/>
    <property type="project" value="CACAO"/>
</dbReference>